<organism evidence="1 2">
    <name type="scientific">Neobacillus massiliamazoniensis</name>
    <dbReference type="NCBI Taxonomy" id="1499688"/>
    <lineage>
        <taxon>Bacteria</taxon>
        <taxon>Bacillati</taxon>
        <taxon>Bacillota</taxon>
        <taxon>Bacilli</taxon>
        <taxon>Bacillales</taxon>
        <taxon>Bacillaceae</taxon>
        <taxon>Neobacillus</taxon>
    </lineage>
</organism>
<dbReference type="EMBL" id="CVRB01000007">
    <property type="protein sequence ID" value="CRK85230.1"/>
    <property type="molecule type" value="Genomic_DNA"/>
</dbReference>
<protein>
    <submittedName>
        <fullName evidence="1">Uncharacterized protein</fullName>
    </submittedName>
</protein>
<gene>
    <name evidence="1" type="ORF">BN000_05302</name>
</gene>
<keyword evidence="2" id="KW-1185">Reference proteome</keyword>
<reference evidence="2" key="1">
    <citation type="submission" date="2015-05" db="EMBL/GenBank/DDBJ databases">
        <authorList>
            <person name="Urmite Genomes"/>
        </authorList>
    </citation>
    <scope>NUCLEOTIDE SEQUENCE [LARGE SCALE GENOMIC DNA]</scope>
    <source>
        <strain evidence="2">LF1</strain>
    </source>
</reference>
<evidence type="ECO:0000313" key="1">
    <source>
        <dbReference type="EMBL" id="CRK85230.1"/>
    </source>
</evidence>
<proteinExistence type="predicted"/>
<sequence>MEFSNNRVLDFSIKEMNQVKFSNELTEYGLLVIPNGHGRGMIHKDVFRNLRSNEGGRASWKRD</sequence>
<name>A0A0U1P4P1_9BACI</name>
<dbReference type="RefSeq" id="WP_090640088.1">
    <property type="nucleotide sequence ID" value="NZ_CVRB01000007.1"/>
</dbReference>
<evidence type="ECO:0000313" key="2">
    <source>
        <dbReference type="Proteomes" id="UP000199087"/>
    </source>
</evidence>
<accession>A0A0U1P4P1</accession>
<dbReference type="AlphaFoldDB" id="A0A0U1P4P1"/>
<dbReference type="STRING" id="1499688.BN000_05302"/>
<dbReference type="Proteomes" id="UP000199087">
    <property type="component" value="Unassembled WGS sequence"/>
</dbReference>